<reference evidence="10 11" key="1">
    <citation type="submission" date="2024-05" db="EMBL/GenBank/DDBJ databases">
        <title>Long read based assembly of the Candida bracarensis genome reveals expanded adhesin content.</title>
        <authorList>
            <person name="Marcet-Houben M."/>
            <person name="Ksiezopolska E."/>
            <person name="Gabaldon T."/>
        </authorList>
    </citation>
    <scope>NUCLEOTIDE SEQUENCE [LARGE SCALE GENOMIC DNA]</scope>
    <source>
        <strain evidence="10 11">CBM6</strain>
    </source>
</reference>
<dbReference type="Pfam" id="PF00170">
    <property type="entry name" value="bZIP_1"/>
    <property type="match status" value="1"/>
</dbReference>
<feature type="region of interest" description="Disordered" evidence="8">
    <location>
        <begin position="155"/>
        <end position="195"/>
    </location>
</feature>
<feature type="region of interest" description="Disordered" evidence="8">
    <location>
        <begin position="116"/>
        <end position="136"/>
    </location>
</feature>
<accession>A0ABR4NPE4</accession>
<dbReference type="SMART" id="SM00338">
    <property type="entry name" value="BRLZ"/>
    <property type="match status" value="1"/>
</dbReference>
<evidence type="ECO:0000256" key="7">
    <source>
        <dbReference type="ARBA" id="ARBA00023242"/>
    </source>
</evidence>
<name>A0ABR4NPE4_9SACH</name>
<gene>
    <name evidence="10" type="ORF">RNJ44_01953</name>
</gene>
<sequence length="367" mass="41305">MSYPVDLNNTRQDAIVEQDNGLNPENTVGFETWMPPRKRAKTKEEKEIRKIQRILRNRKAAQKSRDRKRNYVVTLEKKCSVMKQIVDELQSKIDIKSLLSDKGMWDNYLQLEQDTDLSSSTPAANTSSFTGNTDSSSTLAASWAAEVEASIRGKDNKSNTKVSFGEKKQIRVKSEDNGIQSTPARSTEQLTPVTSGYSAQSISPYVSSSDCESDGSKKSVVEATPVSLATSTPNKYDFKPTQGQTVSQALMQGLFNPSEWQSTHLNSEIYQPFILGDFESTKTSEDSFEINNQYEFDHHNPQINALHQPNHSINSLFVEDIGRNPEQITDLAMDISTYEEDELLCTHSEVDIDYELNLKMVSDDFLL</sequence>
<dbReference type="InterPro" id="IPR004827">
    <property type="entry name" value="bZIP"/>
</dbReference>
<dbReference type="Proteomes" id="UP001623330">
    <property type="component" value="Unassembled WGS sequence"/>
</dbReference>
<keyword evidence="3" id="KW-0805">Transcription regulation</keyword>
<feature type="compositionally biased region" description="Polar residues" evidence="8">
    <location>
        <begin position="177"/>
        <end position="195"/>
    </location>
</feature>
<evidence type="ECO:0000256" key="4">
    <source>
        <dbReference type="ARBA" id="ARBA00023125"/>
    </source>
</evidence>
<dbReference type="InterPro" id="IPR046347">
    <property type="entry name" value="bZIP_sf"/>
</dbReference>
<dbReference type="PROSITE" id="PS50217">
    <property type="entry name" value="BZIP"/>
    <property type="match status" value="1"/>
</dbReference>
<evidence type="ECO:0000313" key="10">
    <source>
        <dbReference type="EMBL" id="KAL3229817.1"/>
    </source>
</evidence>
<protein>
    <submittedName>
        <fullName evidence="10">Transcriptional activator HAC1</fullName>
    </submittedName>
</protein>
<dbReference type="PROSITE" id="PS00036">
    <property type="entry name" value="BZIP_BASIC"/>
    <property type="match status" value="1"/>
</dbReference>
<comment type="similarity">
    <text evidence="2">Belongs to the bZIP family.</text>
</comment>
<comment type="subcellular location">
    <subcellularLocation>
        <location evidence="1">Nucleus</location>
    </subcellularLocation>
</comment>
<evidence type="ECO:0000256" key="8">
    <source>
        <dbReference type="SAM" id="MobiDB-lite"/>
    </source>
</evidence>
<dbReference type="PANTHER" id="PTHR46714">
    <property type="entry name" value="TRANSCRIPTIONAL ACTIVATOR HAC1"/>
    <property type="match status" value="1"/>
</dbReference>
<evidence type="ECO:0000256" key="2">
    <source>
        <dbReference type="ARBA" id="ARBA00007163"/>
    </source>
</evidence>
<organism evidence="10 11">
    <name type="scientific">Nakaseomyces bracarensis</name>
    <dbReference type="NCBI Taxonomy" id="273131"/>
    <lineage>
        <taxon>Eukaryota</taxon>
        <taxon>Fungi</taxon>
        <taxon>Dikarya</taxon>
        <taxon>Ascomycota</taxon>
        <taxon>Saccharomycotina</taxon>
        <taxon>Saccharomycetes</taxon>
        <taxon>Saccharomycetales</taxon>
        <taxon>Saccharomycetaceae</taxon>
        <taxon>Nakaseomyces</taxon>
    </lineage>
</organism>
<evidence type="ECO:0000256" key="6">
    <source>
        <dbReference type="ARBA" id="ARBA00023230"/>
    </source>
</evidence>
<dbReference type="InterPro" id="IPR044280">
    <property type="entry name" value="Hac1/HY5"/>
</dbReference>
<evidence type="ECO:0000256" key="3">
    <source>
        <dbReference type="ARBA" id="ARBA00023015"/>
    </source>
</evidence>
<keyword evidence="6" id="KW-0834">Unfolded protein response</keyword>
<feature type="domain" description="BZIP" evidence="9">
    <location>
        <begin position="47"/>
        <end position="94"/>
    </location>
</feature>
<comment type="caution">
    <text evidence="10">The sequence shown here is derived from an EMBL/GenBank/DDBJ whole genome shotgun (WGS) entry which is preliminary data.</text>
</comment>
<evidence type="ECO:0000313" key="11">
    <source>
        <dbReference type="Proteomes" id="UP001623330"/>
    </source>
</evidence>
<keyword evidence="4" id="KW-0238">DNA-binding</keyword>
<evidence type="ECO:0000256" key="5">
    <source>
        <dbReference type="ARBA" id="ARBA00023163"/>
    </source>
</evidence>
<dbReference type="Gene3D" id="1.20.5.170">
    <property type="match status" value="1"/>
</dbReference>
<dbReference type="EMBL" id="JBEVYD010000011">
    <property type="protein sequence ID" value="KAL3229817.1"/>
    <property type="molecule type" value="Genomic_DNA"/>
</dbReference>
<keyword evidence="5" id="KW-0804">Transcription</keyword>
<proteinExistence type="inferred from homology"/>
<evidence type="ECO:0000259" key="9">
    <source>
        <dbReference type="PROSITE" id="PS50217"/>
    </source>
</evidence>
<feature type="compositionally biased region" description="Basic and acidic residues" evidence="8">
    <location>
        <begin position="155"/>
        <end position="176"/>
    </location>
</feature>
<dbReference type="SUPFAM" id="SSF57959">
    <property type="entry name" value="Leucine zipper domain"/>
    <property type="match status" value="1"/>
</dbReference>
<evidence type="ECO:0000256" key="1">
    <source>
        <dbReference type="ARBA" id="ARBA00004123"/>
    </source>
</evidence>
<keyword evidence="11" id="KW-1185">Reference proteome</keyword>
<dbReference type="PANTHER" id="PTHR46714:SF6">
    <property type="entry name" value="TRANSCRIPTIONAL ACTIVATOR HAC1"/>
    <property type="match status" value="1"/>
</dbReference>
<keyword evidence="7" id="KW-0539">Nucleus</keyword>